<dbReference type="EMBL" id="JACEEZ010025140">
    <property type="protein sequence ID" value="KAG0704207.1"/>
    <property type="molecule type" value="Genomic_DNA"/>
</dbReference>
<dbReference type="GO" id="GO:0016150">
    <property type="term" value="F:translation release factor activity, codon nonspecific"/>
    <property type="evidence" value="ECO:0007669"/>
    <property type="project" value="TreeGrafter"/>
</dbReference>
<comment type="similarity">
    <text evidence="2">Belongs to the prokaryotic/mitochondrial release factor family. Mitochondrion-specific ribosomal protein mL62 subfamily.</text>
</comment>
<dbReference type="Pfam" id="PF00472">
    <property type="entry name" value="RF-1"/>
    <property type="match status" value="1"/>
</dbReference>
<evidence type="ECO:0000256" key="3">
    <source>
        <dbReference type="ARBA" id="ARBA00039441"/>
    </source>
</evidence>
<evidence type="ECO:0000313" key="8">
    <source>
        <dbReference type="Proteomes" id="UP000770661"/>
    </source>
</evidence>
<protein>
    <recommendedName>
        <fullName evidence="3">Large ribosomal subunit protein mL62</fullName>
        <ecNumber evidence="1">3.1.1.29</ecNumber>
    </recommendedName>
    <alternativeName>
        <fullName evidence="4">Peptidyl-tRNA hydrolase ICT1, mitochondrial</fullName>
    </alternativeName>
</protein>
<dbReference type="Gene3D" id="3.30.160.20">
    <property type="match status" value="1"/>
</dbReference>
<feature type="compositionally biased region" description="Basic and acidic residues" evidence="5">
    <location>
        <begin position="96"/>
        <end position="112"/>
    </location>
</feature>
<comment type="caution">
    <text evidence="7">The sequence shown here is derived from an EMBL/GenBank/DDBJ whole genome shotgun (WGS) entry which is preliminary data.</text>
</comment>
<dbReference type="InterPro" id="IPR052104">
    <property type="entry name" value="Mito_Release_Factor_mL62"/>
</dbReference>
<evidence type="ECO:0000256" key="4">
    <source>
        <dbReference type="ARBA" id="ARBA00041531"/>
    </source>
</evidence>
<dbReference type="GO" id="GO:0070126">
    <property type="term" value="P:mitochondrial translational termination"/>
    <property type="evidence" value="ECO:0007669"/>
    <property type="project" value="TreeGrafter"/>
</dbReference>
<gene>
    <name evidence="7" type="primary">Mrpl58</name>
    <name evidence="7" type="ORF">GWK47_024731</name>
</gene>
<dbReference type="OrthoDB" id="270639at2759"/>
<feature type="region of interest" description="Disordered" evidence="5">
    <location>
        <begin position="94"/>
        <end position="113"/>
    </location>
</feature>
<dbReference type="PANTHER" id="PTHR11075">
    <property type="entry name" value="PEPTIDE CHAIN RELEASE FACTOR"/>
    <property type="match status" value="1"/>
</dbReference>
<proteinExistence type="inferred from homology"/>
<dbReference type="SUPFAM" id="SSF110916">
    <property type="entry name" value="Peptidyl-tRNA hydrolase domain-like"/>
    <property type="match status" value="1"/>
</dbReference>
<evidence type="ECO:0000256" key="1">
    <source>
        <dbReference type="ARBA" id="ARBA00013260"/>
    </source>
</evidence>
<evidence type="ECO:0000256" key="2">
    <source>
        <dbReference type="ARBA" id="ARBA00038225"/>
    </source>
</evidence>
<reference evidence="7" key="1">
    <citation type="submission" date="2020-07" db="EMBL/GenBank/DDBJ databases">
        <title>The High-quality genome of the commercially important snow crab, Chionoecetes opilio.</title>
        <authorList>
            <person name="Jeong J.-H."/>
            <person name="Ryu S."/>
        </authorList>
    </citation>
    <scope>NUCLEOTIDE SEQUENCE</scope>
    <source>
        <strain evidence="7">MADBK_172401_WGS</strain>
        <tissue evidence="7">Digestive gland</tissue>
    </source>
</reference>
<evidence type="ECO:0000256" key="5">
    <source>
        <dbReference type="SAM" id="MobiDB-lite"/>
    </source>
</evidence>
<evidence type="ECO:0000313" key="7">
    <source>
        <dbReference type="EMBL" id="KAG0704207.1"/>
    </source>
</evidence>
<sequence>MTKELQKEYFTTPYSSTSASPPPTPGLLAACTKPYLINIYKVQVTYSRSSGPGGQNVNKINSKVDLRFHLASAEWLTSQLKEKVVVKYSLNPTEQDEPHCRRVPGDSSDKTRSQQLNLAEAMDKLRHLIHTAAYVPPPPSVENVERARRRHEAATRERLRQKKSRSVTKQGRQAPDLC</sequence>
<dbReference type="GO" id="GO:0004045">
    <property type="term" value="F:peptidyl-tRNA hydrolase activity"/>
    <property type="evidence" value="ECO:0007669"/>
    <property type="project" value="UniProtKB-EC"/>
</dbReference>
<organism evidence="7 8">
    <name type="scientific">Chionoecetes opilio</name>
    <name type="common">Atlantic snow crab</name>
    <name type="synonym">Cancer opilio</name>
    <dbReference type="NCBI Taxonomy" id="41210"/>
    <lineage>
        <taxon>Eukaryota</taxon>
        <taxon>Metazoa</taxon>
        <taxon>Ecdysozoa</taxon>
        <taxon>Arthropoda</taxon>
        <taxon>Crustacea</taxon>
        <taxon>Multicrustacea</taxon>
        <taxon>Malacostraca</taxon>
        <taxon>Eumalacostraca</taxon>
        <taxon>Eucarida</taxon>
        <taxon>Decapoda</taxon>
        <taxon>Pleocyemata</taxon>
        <taxon>Brachyura</taxon>
        <taxon>Eubrachyura</taxon>
        <taxon>Majoidea</taxon>
        <taxon>Majidae</taxon>
        <taxon>Chionoecetes</taxon>
    </lineage>
</organism>
<dbReference type="PROSITE" id="PS00745">
    <property type="entry name" value="RF_PROK_I"/>
    <property type="match status" value="1"/>
</dbReference>
<keyword evidence="8" id="KW-1185">Reference proteome</keyword>
<dbReference type="Proteomes" id="UP000770661">
    <property type="component" value="Unassembled WGS sequence"/>
</dbReference>
<dbReference type="PANTHER" id="PTHR11075:SF54">
    <property type="entry name" value="LARGE RIBOSOMAL SUBUNIT PROTEIN ML62"/>
    <property type="match status" value="1"/>
</dbReference>
<dbReference type="GO" id="GO:0005762">
    <property type="term" value="C:mitochondrial large ribosomal subunit"/>
    <property type="evidence" value="ECO:0007669"/>
    <property type="project" value="TreeGrafter"/>
</dbReference>
<accession>A0A8J5CDI9</accession>
<dbReference type="EC" id="3.1.1.29" evidence="1"/>
<dbReference type="InterPro" id="IPR000352">
    <property type="entry name" value="Pep_chain_release_fac_I"/>
</dbReference>
<feature type="region of interest" description="Disordered" evidence="5">
    <location>
        <begin position="134"/>
        <end position="178"/>
    </location>
</feature>
<name>A0A8J5CDI9_CHIOP</name>
<dbReference type="AlphaFoldDB" id="A0A8J5CDI9"/>
<evidence type="ECO:0000259" key="6">
    <source>
        <dbReference type="PROSITE" id="PS00745"/>
    </source>
</evidence>
<dbReference type="PROSITE" id="PS51257">
    <property type="entry name" value="PROKAR_LIPOPROTEIN"/>
    <property type="match status" value="1"/>
</dbReference>
<feature type="domain" description="Prokaryotic-type class I peptide chain release factors" evidence="6">
    <location>
        <begin position="48"/>
        <end position="64"/>
    </location>
</feature>
<keyword evidence="7" id="KW-0378">Hydrolase</keyword>